<comment type="caution">
    <text evidence="2">The sequence shown here is derived from an EMBL/GenBank/DDBJ whole genome shotgun (WGS) entry which is preliminary data.</text>
</comment>
<evidence type="ECO:0000256" key="1">
    <source>
        <dbReference type="SAM" id="MobiDB-lite"/>
    </source>
</evidence>
<dbReference type="RefSeq" id="XP_067925786.1">
    <property type="nucleotide sequence ID" value="XM_068062243.1"/>
</dbReference>
<dbReference type="OrthoDB" id="333278at2759"/>
<feature type="region of interest" description="Disordered" evidence="1">
    <location>
        <begin position="399"/>
        <end position="477"/>
    </location>
</feature>
<feature type="compositionally biased region" description="Basic and acidic residues" evidence="1">
    <location>
        <begin position="34"/>
        <end position="62"/>
    </location>
</feature>
<feature type="compositionally biased region" description="Basic and acidic residues" evidence="1">
    <location>
        <begin position="302"/>
        <end position="315"/>
    </location>
</feature>
<organism evidence="2 3">
    <name type="scientific">Cystoisospora suis</name>
    <dbReference type="NCBI Taxonomy" id="483139"/>
    <lineage>
        <taxon>Eukaryota</taxon>
        <taxon>Sar</taxon>
        <taxon>Alveolata</taxon>
        <taxon>Apicomplexa</taxon>
        <taxon>Conoidasida</taxon>
        <taxon>Coccidia</taxon>
        <taxon>Eucoccidiorida</taxon>
        <taxon>Eimeriorina</taxon>
        <taxon>Sarcocystidae</taxon>
        <taxon>Cystoisospora</taxon>
    </lineage>
</organism>
<evidence type="ECO:0000313" key="2">
    <source>
        <dbReference type="EMBL" id="PHJ24112.1"/>
    </source>
</evidence>
<sequence length="656" mass="72711">MALSVRELMRREKRRREEERNQAHKNIQKSFRSSSDRRGEQDHGNRQKPGDPRVQHGDHISDENSSLKPGNEGSAAGRSSQIESQTPRPRSAVTAKARSEGPAAPLSCCDESPTVSSEPTDVERKETRAGTAASGIVREDPNVPSGLPADFFDEEVEHAPTSVAPADLDVKNEENDDTPEAQGKVQMGRGEEEKTKDTSSSSVLETFLREVQDVKDDGVEVFIEIEEPSVSLLQPIKKERDSLELAAGPLEENSGTTREILLQDRRTATSGVKQERAGDPTSGCNRDDTGGQHRRKLLGRLSENDSKPEKDEEGAHGPPVLKAENPEHIGDAVDASREHVEKDEVSSSIDLALLASTAVDEIRWYKPYATVLHSELLHEEEELEELRARVESTALRRAAARQDASAGVGTKAGMSGKKKKKGGGADTGTSEKDESNSSVNRNEEEDRQAGKDGDGDELPIGFFDDEERDAEARGLVGTRKLKEMIKRIEEKRREVADDLQRRKEDLVQQRRDVRRFFQGVEEQASDLRAYTARVRELRELRQRQTLKKEGEDGAPHSPAASKPEDRHPVAKKEEVKTVPSPIKGEAPENSRNGVQVKSETKGDATAASGNSKYEDIRTEKERKDDTAAEDDEEEESNDEDEEDDDEFVWRAKSLVS</sequence>
<evidence type="ECO:0000313" key="3">
    <source>
        <dbReference type="Proteomes" id="UP000221165"/>
    </source>
</evidence>
<dbReference type="VEuPathDB" id="ToxoDB:CSUI_002041"/>
<accession>A0A2C6LAE7</accession>
<gene>
    <name evidence="2" type="ORF">CSUI_002041</name>
</gene>
<feature type="compositionally biased region" description="Basic and acidic residues" evidence="1">
    <location>
        <begin position="612"/>
        <end position="626"/>
    </location>
</feature>
<feature type="region of interest" description="Disordered" evidence="1">
    <location>
        <begin position="541"/>
        <end position="656"/>
    </location>
</feature>
<reference evidence="2 3" key="1">
    <citation type="journal article" date="2017" name="Int. J. Parasitol.">
        <title>The genome of the protozoan parasite Cystoisospora suis and a reverse vaccinology approach to identify vaccine candidates.</title>
        <authorList>
            <person name="Palmieri N."/>
            <person name="Shrestha A."/>
            <person name="Ruttkowski B."/>
            <person name="Beck T."/>
            <person name="Vogl C."/>
            <person name="Tomley F."/>
            <person name="Blake D.P."/>
            <person name="Joachim A."/>
        </authorList>
    </citation>
    <scope>NUCLEOTIDE SEQUENCE [LARGE SCALE GENOMIC DNA]</scope>
    <source>
        <strain evidence="2 3">Wien I</strain>
    </source>
</reference>
<feature type="region of interest" description="Disordered" evidence="1">
    <location>
        <begin position="1"/>
        <end position="202"/>
    </location>
</feature>
<feature type="compositionally biased region" description="Basic and acidic residues" evidence="1">
    <location>
        <begin position="261"/>
        <end position="278"/>
    </location>
</feature>
<proteinExistence type="predicted"/>
<feature type="compositionally biased region" description="Basic and acidic residues" evidence="1">
    <location>
        <begin position="429"/>
        <end position="453"/>
    </location>
</feature>
<feature type="compositionally biased region" description="Basic and acidic residues" evidence="1">
    <location>
        <begin position="541"/>
        <end position="554"/>
    </location>
</feature>
<feature type="region of interest" description="Disordered" evidence="1">
    <location>
        <begin position="244"/>
        <end position="346"/>
    </location>
</feature>
<keyword evidence="3" id="KW-1185">Reference proteome</keyword>
<dbReference type="GeneID" id="94425454"/>
<name>A0A2C6LAE7_9APIC</name>
<feature type="compositionally biased region" description="Basic and acidic residues" evidence="1">
    <location>
        <begin position="562"/>
        <end position="576"/>
    </location>
</feature>
<dbReference type="AlphaFoldDB" id="A0A2C6LAE7"/>
<feature type="compositionally biased region" description="Acidic residues" evidence="1">
    <location>
        <begin position="627"/>
        <end position="646"/>
    </location>
</feature>
<feature type="compositionally biased region" description="Basic and acidic residues" evidence="1">
    <location>
        <begin position="324"/>
        <end position="345"/>
    </location>
</feature>
<protein>
    <submittedName>
        <fullName evidence="2">Uncharacterized protein</fullName>
    </submittedName>
</protein>
<dbReference type="Proteomes" id="UP000221165">
    <property type="component" value="Unassembled WGS sequence"/>
</dbReference>
<dbReference type="EMBL" id="MIGC01000848">
    <property type="protein sequence ID" value="PHJ24112.1"/>
    <property type="molecule type" value="Genomic_DNA"/>
</dbReference>
<feature type="compositionally biased region" description="Basic and acidic residues" evidence="1">
    <location>
        <begin position="7"/>
        <end position="22"/>
    </location>
</feature>
<feature type="compositionally biased region" description="Polar residues" evidence="1">
    <location>
        <begin position="77"/>
        <end position="88"/>
    </location>
</feature>
<feature type="compositionally biased region" description="Polar residues" evidence="1">
    <location>
        <begin position="24"/>
        <end position="33"/>
    </location>
</feature>